<sequence>MVRPRRSDTVLMRRSLAASGALHFLVLMAFLVVIPPLPKPPEPPEPPPIQMEFEGASSDNGPPAKSSTPSSKPAPAPAPEKVEAPPAPAPLKPAPEEETPPPPPPPPPVPPPPQTEAPPLPDTPIPPKVEAPSPDAIKAPPTPPAPPQKSHAVAPPSPQTQPTDALPDVALPSHITQPNKAKKTEPDTHSLLETLDSFRSDTKQTHAPKASANPRQGGAPDGGGTPDGDVTGKMSAGDQRAIGGEVRRCYTEDTAAKDYATFSAHLIVTVDATGEARIVAFAPETQAKMAADPSYRALAERARAAVLSPTCSKLPIPKNLLGQTHQLKFVFRP</sequence>
<feature type="compositionally biased region" description="Basic and acidic residues" evidence="1">
    <location>
        <begin position="182"/>
        <end position="204"/>
    </location>
</feature>
<evidence type="ECO:0000313" key="2">
    <source>
        <dbReference type="EMBL" id="NHN86168.1"/>
    </source>
</evidence>
<dbReference type="EMBL" id="WOTB01000027">
    <property type="protein sequence ID" value="NHN86168.1"/>
    <property type="molecule type" value="Genomic_DNA"/>
</dbReference>
<evidence type="ECO:0000256" key="1">
    <source>
        <dbReference type="SAM" id="MobiDB-lite"/>
    </source>
</evidence>
<dbReference type="Proteomes" id="UP000635278">
    <property type="component" value="Unassembled WGS sequence"/>
</dbReference>
<comment type="caution">
    <text evidence="2">The sequence shown here is derived from an EMBL/GenBank/DDBJ whole genome shotgun (WGS) entry which is preliminary data.</text>
</comment>
<accession>A0ABX0JRS3</accession>
<dbReference type="RefSeq" id="WP_173584545.1">
    <property type="nucleotide sequence ID" value="NZ_WOTB01000027.1"/>
</dbReference>
<evidence type="ECO:0000313" key="3">
    <source>
        <dbReference type="Proteomes" id="UP000635278"/>
    </source>
</evidence>
<proteinExistence type="predicted"/>
<protein>
    <submittedName>
        <fullName evidence="2">Energy transducer TonB</fullName>
    </submittedName>
</protein>
<feature type="compositionally biased region" description="Pro residues" evidence="1">
    <location>
        <begin position="37"/>
        <end position="49"/>
    </location>
</feature>
<feature type="compositionally biased region" description="Low complexity" evidence="1">
    <location>
        <begin position="62"/>
        <end position="71"/>
    </location>
</feature>
<reference evidence="2 3" key="1">
    <citation type="journal article" date="2020" name="Int. J. Syst. Evol. Microbiol.">
        <title>Novel acetic acid bacteria from cider fermentations: Acetobacter conturbans sp. nov. and Acetobacter fallax sp. nov.</title>
        <authorList>
            <person name="Sombolestani A.S."/>
            <person name="Cleenwerck I."/>
            <person name="Cnockaert M."/>
            <person name="Borremans W."/>
            <person name="Wieme A.D."/>
            <person name="De Vuyst L."/>
            <person name="Vandamme P."/>
        </authorList>
    </citation>
    <scope>NUCLEOTIDE SEQUENCE [LARGE SCALE GENOMIC DNA]</scope>
    <source>
        <strain evidence="2 3">LMG 30640</strain>
    </source>
</reference>
<feature type="compositionally biased region" description="Pro residues" evidence="1">
    <location>
        <begin position="100"/>
        <end position="129"/>
    </location>
</feature>
<name>A0ABX0JRS3_9PROT</name>
<gene>
    <name evidence="2" type="ORF">GOB93_16180</name>
</gene>
<feature type="region of interest" description="Disordered" evidence="1">
    <location>
        <begin position="37"/>
        <end position="239"/>
    </location>
</feature>
<keyword evidence="3" id="KW-1185">Reference proteome</keyword>
<organism evidence="2 3">
    <name type="scientific">Acetobacter musti</name>
    <dbReference type="NCBI Taxonomy" id="864732"/>
    <lineage>
        <taxon>Bacteria</taxon>
        <taxon>Pseudomonadati</taxon>
        <taxon>Pseudomonadota</taxon>
        <taxon>Alphaproteobacteria</taxon>
        <taxon>Acetobacterales</taxon>
        <taxon>Acetobacteraceae</taxon>
        <taxon>Acetobacter</taxon>
    </lineage>
</organism>